<comment type="similarity">
    <text evidence="2">Belongs to the DEAD box helicase family. DDX54/DBP10 subfamily.</text>
</comment>
<dbReference type="InterPro" id="IPR001650">
    <property type="entry name" value="Helicase_C-like"/>
</dbReference>
<dbReference type="SMART" id="SM00487">
    <property type="entry name" value="DEXDc"/>
    <property type="match status" value="1"/>
</dbReference>
<dbReference type="GO" id="GO:0005524">
    <property type="term" value="F:ATP binding"/>
    <property type="evidence" value="ECO:0007669"/>
    <property type="project" value="UniProtKB-KW"/>
</dbReference>
<dbReference type="InterPro" id="IPR033517">
    <property type="entry name" value="DDX54/DBP10_DEAD-box_helicase"/>
</dbReference>
<dbReference type="GO" id="GO:0005730">
    <property type="term" value="C:nucleolus"/>
    <property type="evidence" value="ECO:0007669"/>
    <property type="project" value="UniProtKB-SubCell"/>
</dbReference>
<feature type="compositionally biased region" description="Basic residues" evidence="13">
    <location>
        <begin position="732"/>
        <end position="743"/>
    </location>
</feature>
<dbReference type="GO" id="GO:0003723">
    <property type="term" value="F:RNA binding"/>
    <property type="evidence" value="ECO:0007669"/>
    <property type="project" value="UniProtKB-KW"/>
</dbReference>
<evidence type="ECO:0000259" key="16">
    <source>
        <dbReference type="PROSITE" id="PS51195"/>
    </source>
</evidence>
<reference evidence="17" key="1">
    <citation type="submission" date="2021-12" db="EMBL/GenBank/DDBJ databases">
        <authorList>
            <person name="King R."/>
        </authorList>
    </citation>
    <scope>NUCLEOTIDE SEQUENCE</scope>
</reference>
<dbReference type="SUPFAM" id="SSF52540">
    <property type="entry name" value="P-loop containing nucleoside triphosphate hydrolases"/>
    <property type="match status" value="2"/>
</dbReference>
<dbReference type="InterPro" id="IPR027417">
    <property type="entry name" value="P-loop_NTPase"/>
</dbReference>
<dbReference type="PANTHER" id="PTHR47959:SF8">
    <property type="entry name" value="RNA HELICASE"/>
    <property type="match status" value="1"/>
</dbReference>
<dbReference type="PROSITE" id="PS51192">
    <property type="entry name" value="HELICASE_ATP_BIND_1"/>
    <property type="match status" value="1"/>
</dbReference>
<dbReference type="InterPro" id="IPR012541">
    <property type="entry name" value="DBP10_C"/>
</dbReference>
<dbReference type="CDD" id="cd18787">
    <property type="entry name" value="SF2_C_DEAD"/>
    <property type="match status" value="1"/>
</dbReference>
<keyword evidence="6 12" id="KW-0347">Helicase</keyword>
<feature type="region of interest" description="Disordered" evidence="13">
    <location>
        <begin position="671"/>
        <end position="743"/>
    </location>
</feature>
<protein>
    <recommendedName>
        <fullName evidence="3">RNA helicase</fullName>
        <ecNumber evidence="3">3.6.4.13</ecNumber>
    </recommendedName>
</protein>
<dbReference type="GO" id="GO:0016787">
    <property type="term" value="F:hydrolase activity"/>
    <property type="evidence" value="ECO:0007669"/>
    <property type="project" value="UniProtKB-KW"/>
</dbReference>
<dbReference type="AlphaFoldDB" id="A0A9P0F086"/>
<feature type="compositionally biased region" description="Basic and acidic residues" evidence="13">
    <location>
        <begin position="718"/>
        <end position="731"/>
    </location>
</feature>
<gene>
    <name evidence="17" type="ORF">BEMITA_LOCUS5548</name>
</gene>
<feature type="domain" description="DEAD-box RNA helicase Q" evidence="16">
    <location>
        <begin position="31"/>
        <end position="59"/>
    </location>
</feature>
<dbReference type="Pfam" id="PF08147">
    <property type="entry name" value="DBP10CT"/>
    <property type="match status" value="1"/>
</dbReference>
<evidence type="ECO:0000256" key="6">
    <source>
        <dbReference type="ARBA" id="ARBA00022806"/>
    </source>
</evidence>
<dbReference type="InterPro" id="IPR011545">
    <property type="entry name" value="DEAD/DEAH_box_helicase_dom"/>
</dbReference>
<dbReference type="SMART" id="SM00490">
    <property type="entry name" value="HELICc"/>
    <property type="match status" value="1"/>
</dbReference>
<keyword evidence="18" id="KW-1185">Reference proteome</keyword>
<dbReference type="EMBL" id="OU963864">
    <property type="protein sequence ID" value="CAH0386425.1"/>
    <property type="molecule type" value="Genomic_DNA"/>
</dbReference>
<keyword evidence="4 12" id="KW-0547">Nucleotide-binding</keyword>
<dbReference type="CDD" id="cd17959">
    <property type="entry name" value="DEADc_DDX54"/>
    <property type="match status" value="1"/>
</dbReference>
<evidence type="ECO:0000256" key="8">
    <source>
        <dbReference type="ARBA" id="ARBA00022884"/>
    </source>
</evidence>
<dbReference type="KEGG" id="btab:109035079"/>
<evidence type="ECO:0000313" key="18">
    <source>
        <dbReference type="Proteomes" id="UP001152759"/>
    </source>
</evidence>
<feature type="region of interest" description="Disordered" evidence="13">
    <location>
        <begin position="1"/>
        <end position="36"/>
    </location>
</feature>
<dbReference type="Gene3D" id="3.40.50.300">
    <property type="entry name" value="P-loop containing nucleotide triphosphate hydrolases"/>
    <property type="match status" value="2"/>
</dbReference>
<dbReference type="FunFam" id="3.40.50.300:FF:000865">
    <property type="entry name" value="ATP-dependent RNA helicase DDX54"/>
    <property type="match status" value="1"/>
</dbReference>
<dbReference type="Pfam" id="PF00270">
    <property type="entry name" value="DEAD"/>
    <property type="match status" value="1"/>
</dbReference>
<feature type="domain" description="Helicase ATP-binding" evidence="14">
    <location>
        <begin position="62"/>
        <end position="233"/>
    </location>
</feature>
<evidence type="ECO:0000256" key="5">
    <source>
        <dbReference type="ARBA" id="ARBA00022801"/>
    </source>
</evidence>
<dbReference type="PROSITE" id="PS51194">
    <property type="entry name" value="HELICASE_CTER"/>
    <property type="match status" value="1"/>
</dbReference>
<keyword evidence="5 12" id="KW-0378">Hydrolase</keyword>
<feature type="domain" description="Helicase C-terminal" evidence="15">
    <location>
        <begin position="260"/>
        <end position="408"/>
    </location>
</feature>
<evidence type="ECO:0000259" key="14">
    <source>
        <dbReference type="PROSITE" id="PS51192"/>
    </source>
</evidence>
<dbReference type="GO" id="GO:0010468">
    <property type="term" value="P:regulation of gene expression"/>
    <property type="evidence" value="ECO:0007669"/>
    <property type="project" value="UniProtKB-ARBA"/>
</dbReference>
<dbReference type="EC" id="3.6.4.13" evidence="3"/>
<name>A0A9P0F086_BEMTA</name>
<dbReference type="PROSITE" id="PS51195">
    <property type="entry name" value="Q_MOTIF"/>
    <property type="match status" value="1"/>
</dbReference>
<evidence type="ECO:0000256" key="11">
    <source>
        <dbReference type="PROSITE-ProRule" id="PRU00552"/>
    </source>
</evidence>
<evidence type="ECO:0000256" key="4">
    <source>
        <dbReference type="ARBA" id="ARBA00022741"/>
    </source>
</evidence>
<dbReference type="InterPro" id="IPR014001">
    <property type="entry name" value="Helicase_ATP-bd"/>
</dbReference>
<evidence type="ECO:0000256" key="3">
    <source>
        <dbReference type="ARBA" id="ARBA00012552"/>
    </source>
</evidence>
<keyword evidence="8" id="KW-0694">RNA-binding</keyword>
<evidence type="ECO:0000256" key="9">
    <source>
        <dbReference type="ARBA" id="ARBA00023242"/>
    </source>
</evidence>
<accession>A0A9P0F086</accession>
<feature type="short sequence motif" description="Q motif" evidence="11">
    <location>
        <begin position="31"/>
        <end position="59"/>
    </location>
</feature>
<dbReference type="InterPro" id="IPR014014">
    <property type="entry name" value="RNA_helicase_DEAD_Q_motif"/>
</dbReference>
<sequence>MSAKEEKVVGFELDEPASKSSSRAKKKKKSQGFQGMGLSSNVLRGIVKRGYNFPTPIQRQAIPQVLDGKDVVAMARTGSGKTACFLIPMFEKLKLHSANGVRALVLSPTRELAIQTFKFFKDLGRFTDLRAVLILGGDSMDTQFSTIHSSPDCIIATPGRFLHLIVEMNLSLKNVRFVVFDEADRLFEMGFGEQMREILHRLPDIRQTMLFSATLPKVIVHFTRAGLSNPVLIRLDLDNKLPDTLECNFYNCRDEDKLAALICILKKVIKPGSLTVVFVATKHHVEMIHEVLDWSGIKNTFLYSDLHPLARKINAAKFQMGKVDVLVVTDIAARGIDIPLLDSVINYHFPPKPKLFVHRVGRVARAGRQGTAYSLISHEETCYLFDLHLFLGRPLHLASIEKEENPQDFTLGSIPTELLNEEIEELRNAYTNVKLDLEYKLQGCTNAFKQFNKSRPGASKESVRRAKQFKASSLGIHPSFYEVTNTDSDVLSFLNKMKNYKPNRTIFDKVKDFNQTAKDIQFGSWFPAQIAKQKEKKEKADSLRGLHDSNAEDFEKKVINMETFPKRIQMHVDSDYYIRHAPDDEQTEKGLSLDDGRQNIQRAAMDITADDDVSIRKQKTLIKKWDPSSKKYVFKNTDTVKKVKSESGYWIPTSYKSGRYDKWVEKNKIQEESEDSEDETVNPYKKKPTKPSGLVTHVNTHWARHNQKILNKSKPILKSKDSIMKQRNIKEKMKKKNKKKTKK</sequence>
<evidence type="ECO:0000256" key="12">
    <source>
        <dbReference type="RuleBase" id="RU000492"/>
    </source>
</evidence>
<dbReference type="GO" id="GO:0003724">
    <property type="term" value="F:RNA helicase activity"/>
    <property type="evidence" value="ECO:0007669"/>
    <property type="project" value="UniProtKB-EC"/>
</dbReference>
<dbReference type="SMART" id="SM01123">
    <property type="entry name" value="DBP10CT"/>
    <property type="match status" value="1"/>
</dbReference>
<dbReference type="GO" id="GO:0005829">
    <property type="term" value="C:cytosol"/>
    <property type="evidence" value="ECO:0007669"/>
    <property type="project" value="TreeGrafter"/>
</dbReference>
<comment type="catalytic activity">
    <reaction evidence="10">
        <text>ATP + H2O = ADP + phosphate + H(+)</text>
        <dbReference type="Rhea" id="RHEA:13065"/>
        <dbReference type="ChEBI" id="CHEBI:15377"/>
        <dbReference type="ChEBI" id="CHEBI:15378"/>
        <dbReference type="ChEBI" id="CHEBI:30616"/>
        <dbReference type="ChEBI" id="CHEBI:43474"/>
        <dbReference type="ChEBI" id="CHEBI:456216"/>
        <dbReference type="EC" id="3.6.4.13"/>
    </reaction>
</comment>
<dbReference type="Proteomes" id="UP001152759">
    <property type="component" value="Chromosome 3"/>
</dbReference>
<keyword evidence="9" id="KW-0539">Nucleus</keyword>
<dbReference type="PROSITE" id="PS00039">
    <property type="entry name" value="DEAD_ATP_HELICASE"/>
    <property type="match status" value="1"/>
</dbReference>
<organism evidence="17 18">
    <name type="scientific">Bemisia tabaci</name>
    <name type="common">Sweetpotato whitefly</name>
    <name type="synonym">Aleurodes tabaci</name>
    <dbReference type="NCBI Taxonomy" id="7038"/>
    <lineage>
        <taxon>Eukaryota</taxon>
        <taxon>Metazoa</taxon>
        <taxon>Ecdysozoa</taxon>
        <taxon>Arthropoda</taxon>
        <taxon>Hexapoda</taxon>
        <taxon>Insecta</taxon>
        <taxon>Pterygota</taxon>
        <taxon>Neoptera</taxon>
        <taxon>Paraneoptera</taxon>
        <taxon>Hemiptera</taxon>
        <taxon>Sternorrhyncha</taxon>
        <taxon>Aleyrodoidea</taxon>
        <taxon>Aleyrodidae</taxon>
        <taxon>Aleyrodinae</taxon>
        <taxon>Bemisia</taxon>
    </lineage>
</organism>
<dbReference type="PANTHER" id="PTHR47959">
    <property type="entry name" value="ATP-DEPENDENT RNA HELICASE RHLE-RELATED"/>
    <property type="match status" value="1"/>
</dbReference>
<dbReference type="InterPro" id="IPR000629">
    <property type="entry name" value="RNA-helicase_DEAD-box_CS"/>
</dbReference>
<evidence type="ECO:0000256" key="13">
    <source>
        <dbReference type="SAM" id="MobiDB-lite"/>
    </source>
</evidence>
<evidence type="ECO:0000259" key="15">
    <source>
        <dbReference type="PROSITE" id="PS51194"/>
    </source>
</evidence>
<evidence type="ECO:0000313" key="17">
    <source>
        <dbReference type="EMBL" id="CAH0386425.1"/>
    </source>
</evidence>
<comment type="subcellular location">
    <subcellularLocation>
        <location evidence="1">Nucleus</location>
        <location evidence="1">Nucleolus</location>
    </subcellularLocation>
</comment>
<dbReference type="Pfam" id="PF00271">
    <property type="entry name" value="Helicase_C"/>
    <property type="match status" value="1"/>
</dbReference>
<evidence type="ECO:0000256" key="10">
    <source>
        <dbReference type="ARBA" id="ARBA00047984"/>
    </source>
</evidence>
<evidence type="ECO:0000256" key="1">
    <source>
        <dbReference type="ARBA" id="ARBA00004604"/>
    </source>
</evidence>
<dbReference type="InterPro" id="IPR050079">
    <property type="entry name" value="DEAD_box_RNA_helicase"/>
</dbReference>
<keyword evidence="7 12" id="KW-0067">ATP-binding</keyword>
<evidence type="ECO:0000256" key="2">
    <source>
        <dbReference type="ARBA" id="ARBA00010379"/>
    </source>
</evidence>
<evidence type="ECO:0000256" key="7">
    <source>
        <dbReference type="ARBA" id="ARBA00022840"/>
    </source>
</evidence>
<proteinExistence type="inferred from homology"/>